<sequence length="241" mass="26661">MNTLTFCIGVIGNVISVLMFLSPALTFYRIVKRRSTEEFESLPYICTLLNAALWTYYGIIRPGSYLVATVNGFGVVVEIVYVTLFLIFAPKKMRAKTWLFTGLLDVGFLAGAVLVTHFLMKGETRIDVLGVLCSGLNIIMYGSPLAALKTVVATKSVEYMPFFLSFFLFLNGGVWTVYALLVQDWFLLVPNGVGFLLGTTQLVLYAIYRNSKVSMATDVEEALPREPLLSSSSTNPIVQTT</sequence>
<dbReference type="Proteomes" id="UP001060085">
    <property type="component" value="Linkage Group LG06"/>
</dbReference>
<evidence type="ECO:0000313" key="2">
    <source>
        <dbReference type="Proteomes" id="UP001060085"/>
    </source>
</evidence>
<keyword evidence="2" id="KW-1185">Reference proteome</keyword>
<dbReference type="EMBL" id="CM044706">
    <property type="protein sequence ID" value="KAI5658691.1"/>
    <property type="molecule type" value="Genomic_DNA"/>
</dbReference>
<organism evidence="1 2">
    <name type="scientific">Catharanthus roseus</name>
    <name type="common">Madagascar periwinkle</name>
    <name type="synonym">Vinca rosea</name>
    <dbReference type="NCBI Taxonomy" id="4058"/>
    <lineage>
        <taxon>Eukaryota</taxon>
        <taxon>Viridiplantae</taxon>
        <taxon>Streptophyta</taxon>
        <taxon>Embryophyta</taxon>
        <taxon>Tracheophyta</taxon>
        <taxon>Spermatophyta</taxon>
        <taxon>Magnoliopsida</taxon>
        <taxon>eudicotyledons</taxon>
        <taxon>Gunneridae</taxon>
        <taxon>Pentapetalae</taxon>
        <taxon>asterids</taxon>
        <taxon>lamiids</taxon>
        <taxon>Gentianales</taxon>
        <taxon>Apocynaceae</taxon>
        <taxon>Rauvolfioideae</taxon>
        <taxon>Vinceae</taxon>
        <taxon>Catharanthinae</taxon>
        <taxon>Catharanthus</taxon>
    </lineage>
</organism>
<accession>A0ACC0AD74</accession>
<reference evidence="2" key="1">
    <citation type="journal article" date="2023" name="Nat. Plants">
        <title>Single-cell RNA sequencing provides a high-resolution roadmap for understanding the multicellular compartmentation of specialized metabolism.</title>
        <authorList>
            <person name="Sun S."/>
            <person name="Shen X."/>
            <person name="Li Y."/>
            <person name="Li Y."/>
            <person name="Wang S."/>
            <person name="Li R."/>
            <person name="Zhang H."/>
            <person name="Shen G."/>
            <person name="Guo B."/>
            <person name="Wei J."/>
            <person name="Xu J."/>
            <person name="St-Pierre B."/>
            <person name="Chen S."/>
            <person name="Sun C."/>
        </authorList>
    </citation>
    <scope>NUCLEOTIDE SEQUENCE [LARGE SCALE GENOMIC DNA]</scope>
</reference>
<protein>
    <submittedName>
        <fullName evidence="1">Uncharacterized protein</fullName>
    </submittedName>
</protein>
<evidence type="ECO:0000313" key="1">
    <source>
        <dbReference type="EMBL" id="KAI5658691.1"/>
    </source>
</evidence>
<name>A0ACC0AD74_CATRO</name>
<comment type="caution">
    <text evidence="1">The sequence shown here is derived from an EMBL/GenBank/DDBJ whole genome shotgun (WGS) entry which is preliminary data.</text>
</comment>
<proteinExistence type="predicted"/>
<gene>
    <name evidence="1" type="ORF">M9H77_27484</name>
</gene>